<dbReference type="InterPro" id="IPR002884">
    <property type="entry name" value="P_dom"/>
</dbReference>
<organism evidence="13 14">
    <name type="scientific">Odocoileus virginianus</name>
    <name type="common">White-tailed deer</name>
    <dbReference type="NCBI Taxonomy" id="9874"/>
    <lineage>
        <taxon>Eukaryota</taxon>
        <taxon>Metazoa</taxon>
        <taxon>Chordata</taxon>
        <taxon>Craniata</taxon>
        <taxon>Vertebrata</taxon>
        <taxon>Euteleostomi</taxon>
        <taxon>Mammalia</taxon>
        <taxon>Eutheria</taxon>
        <taxon>Laurasiatheria</taxon>
        <taxon>Artiodactyla</taxon>
        <taxon>Ruminantia</taxon>
        <taxon>Pecora</taxon>
        <taxon>Cervidae</taxon>
        <taxon>Odocoileinae</taxon>
        <taxon>Odocoileus</taxon>
    </lineage>
</organism>
<evidence type="ECO:0000256" key="11">
    <source>
        <dbReference type="SAM" id="Phobius"/>
    </source>
</evidence>
<evidence type="ECO:0000256" key="3">
    <source>
        <dbReference type="ARBA" id="ARBA00022729"/>
    </source>
</evidence>
<reference evidence="14" key="2">
    <citation type="submission" date="2025-08" db="UniProtKB">
        <authorList>
            <consortium name="RefSeq"/>
        </authorList>
    </citation>
    <scope>IDENTIFICATION</scope>
    <source>
        <tissue evidence="14">Tongue muscle</tissue>
    </source>
</reference>
<evidence type="ECO:0000256" key="1">
    <source>
        <dbReference type="ARBA" id="ARBA00022670"/>
    </source>
</evidence>
<dbReference type="Gene3D" id="3.40.50.200">
    <property type="entry name" value="Peptidase S8/S53 domain"/>
    <property type="match status" value="1"/>
</dbReference>
<dbReference type="PROSITE" id="PS00137">
    <property type="entry name" value="SUBTILASE_HIS"/>
    <property type="match status" value="1"/>
</dbReference>
<keyword evidence="4 9" id="KW-0378">Hydrolase</keyword>
<evidence type="ECO:0000256" key="8">
    <source>
        <dbReference type="PIRSR" id="PIRSR615500-1"/>
    </source>
</evidence>
<proteinExistence type="inferred from homology"/>
<dbReference type="PROSITE" id="PS51892">
    <property type="entry name" value="SUBTILASE"/>
    <property type="match status" value="1"/>
</dbReference>
<dbReference type="Proteomes" id="UP001652640">
    <property type="component" value="Chromosome 10"/>
</dbReference>
<evidence type="ECO:0000256" key="2">
    <source>
        <dbReference type="ARBA" id="ARBA00022685"/>
    </source>
</evidence>
<evidence type="ECO:0000313" key="13">
    <source>
        <dbReference type="Proteomes" id="UP001652640"/>
    </source>
</evidence>
<evidence type="ECO:0000256" key="5">
    <source>
        <dbReference type="ARBA" id="ARBA00022825"/>
    </source>
</evidence>
<feature type="active site" description="Charge relay system" evidence="8 9">
    <location>
        <position position="187"/>
    </location>
</feature>
<dbReference type="InterPro" id="IPR008979">
    <property type="entry name" value="Galactose-bd-like_sf"/>
</dbReference>
<dbReference type="InterPro" id="IPR022398">
    <property type="entry name" value="Peptidase_S8_His-AS"/>
</dbReference>
<feature type="region of interest" description="Disordered" evidence="10">
    <location>
        <begin position="197"/>
        <end position="219"/>
    </location>
</feature>
<protein>
    <submittedName>
        <fullName evidence="14">Proprotein convertase subtilisin/kexin type 7 isoform X1</fullName>
    </submittedName>
</protein>
<sequence>MPKGRQRGPHSDAPLGLPTGLWLELAGLFLLLPWVMGLVGAGGLRTQGPGGLSWAVCLDGPEGKGAEESLERRAEALAQATGLMNAGRIGELQGHYLLVQPVGRRQARQAEVIRQQVEAVLAGHEAVRWHAEQRLLKRTKRSVHFNDPKYPQQWHLNNRRSPGRDINVTGVWERNVTGRGVTVVVVDDGVEHTIQDIAPNYSPEGSYDLNSNDPDPMPHPDVENGNHHGTRCAGEIAAVPNNSFCAVGVAFGSRIAGIRVLDGPLTDSMEAVAFNKHYQINDIYSCSWGPDDDGKTVDGPHQLGKAALQHGVIAGRQGFGSIFVVASGNGGQHNDNCNYDGYANSIYTVTIGAVDEEGRMPFYAEECASMLAVTFSGGDKMLRSIVTTDWDLQKGTGCTEGHTGTSAAAPLAAGMIALMLQVRPCLTWRDVQHIIVFTATRYEDHHADWITNEAGFSHSHQHGFGLLNAWRLVNAAKVWTSVPYLASYVSPVLKENKAIPLSARPLEVLWNVSRTDLDMSGLKTLEHVAVTVSITHPRRGSLELKLFCPSGMMSLIGAPRSLDSDPNGFNDWTFSTVRCWGERAKGTYRLVIRDVGDEMPQAGVLQQWQLSLYGSVWSPVDIRDRQRLLESAMSGKYLHDGFTLPCPPGLNIPEEDGYTITPNTLKTLVLIGCFTVFWTIYYMLEVYLSQRNVAFRPICRGGPCHWPQRSQKAKEEGTELESVPLCSSQDPGRAGLESEGAPATSGLHAPDLLDQGDWSLSQSRGALDVPQLLPPDLLQGKEAQMC</sequence>
<feature type="transmembrane region" description="Helical" evidence="11">
    <location>
        <begin position="668"/>
        <end position="688"/>
    </location>
</feature>
<keyword evidence="2" id="KW-0165">Cleavage on pair of basic residues</keyword>
<evidence type="ECO:0000256" key="6">
    <source>
        <dbReference type="ARBA" id="ARBA00023145"/>
    </source>
</evidence>
<keyword evidence="11" id="KW-0472">Membrane</keyword>
<feature type="active site" description="Charge relay system" evidence="8 9">
    <location>
        <position position="406"/>
    </location>
</feature>
<dbReference type="SUPFAM" id="SSF52743">
    <property type="entry name" value="Subtilisin-like"/>
    <property type="match status" value="1"/>
</dbReference>
<keyword evidence="11" id="KW-0812">Transmembrane</keyword>
<dbReference type="InterPro" id="IPR032815">
    <property type="entry name" value="S8_pro-domain"/>
</dbReference>
<dbReference type="InterPro" id="IPR000209">
    <property type="entry name" value="Peptidase_S8/S53_dom"/>
</dbReference>
<dbReference type="SUPFAM" id="SSF49785">
    <property type="entry name" value="Galactose-binding domain-like"/>
    <property type="match status" value="1"/>
</dbReference>
<accession>A0A6J0WXK2</accession>
<dbReference type="PANTHER" id="PTHR42884">
    <property type="entry name" value="PROPROTEIN CONVERTASE SUBTILISIN/KEXIN-RELATED"/>
    <property type="match status" value="1"/>
</dbReference>
<dbReference type="PANTHER" id="PTHR42884:SF28">
    <property type="entry name" value="PROPROTEIN CONVERTASE SUBTILISIN_KEXIN TYPE 7"/>
    <property type="match status" value="1"/>
</dbReference>
<keyword evidence="5 9" id="KW-0720">Serine protease</keyword>
<reference evidence="13" key="1">
    <citation type="journal article" date="2022" name="J. Hered.">
        <title>A De Novo Chromosome-Level Genome Assembly of the White-Tailed Deer, Odocoileus Virginianus.</title>
        <authorList>
            <person name="London E.W."/>
            <person name="Roca A.L."/>
            <person name="Novakofski J.E."/>
            <person name="Mateus-Pinilla N.E."/>
        </authorList>
    </citation>
    <scope>NUCLEOTIDE SEQUENCE [LARGE SCALE GENOMIC DNA]</scope>
</reference>
<gene>
    <name evidence="14" type="primary">PCSK7</name>
</gene>
<dbReference type="PRINTS" id="PR00723">
    <property type="entry name" value="SUBTILISIN"/>
</dbReference>
<evidence type="ECO:0000256" key="10">
    <source>
        <dbReference type="SAM" id="MobiDB-lite"/>
    </source>
</evidence>
<keyword evidence="13" id="KW-1185">Reference proteome</keyword>
<dbReference type="OrthoDB" id="300641at2759"/>
<feature type="active site" description="Charge relay system" evidence="8 9">
    <location>
        <position position="228"/>
    </location>
</feature>
<dbReference type="Gene3D" id="2.60.120.260">
    <property type="entry name" value="Galactose-binding domain-like"/>
    <property type="match status" value="1"/>
</dbReference>
<keyword evidence="6" id="KW-0865">Zymogen</keyword>
<dbReference type="Pfam" id="PF16470">
    <property type="entry name" value="S8_pro-domain"/>
    <property type="match status" value="1"/>
</dbReference>
<dbReference type="PROSITE" id="PS51829">
    <property type="entry name" value="P_HOMO_B"/>
    <property type="match status" value="1"/>
</dbReference>
<evidence type="ECO:0000256" key="4">
    <source>
        <dbReference type="ARBA" id="ARBA00022801"/>
    </source>
</evidence>
<dbReference type="PROSITE" id="PS00138">
    <property type="entry name" value="SUBTILASE_SER"/>
    <property type="match status" value="1"/>
</dbReference>
<comment type="similarity">
    <text evidence="9">Belongs to the peptidase S8 family.</text>
</comment>
<dbReference type="Pfam" id="PF00082">
    <property type="entry name" value="Peptidase_S8"/>
    <property type="match status" value="1"/>
</dbReference>
<keyword evidence="11" id="KW-1133">Transmembrane helix</keyword>
<feature type="region of interest" description="Disordered" evidence="10">
    <location>
        <begin position="707"/>
        <end position="757"/>
    </location>
</feature>
<evidence type="ECO:0000256" key="7">
    <source>
        <dbReference type="ARBA" id="ARBA00023180"/>
    </source>
</evidence>
<keyword evidence="3" id="KW-0732">Signal</keyword>
<dbReference type="GeneID" id="110133030"/>
<dbReference type="CDD" id="cd04059">
    <property type="entry name" value="Peptidases_S8_Protein_convertases_Kexins_Furin-like"/>
    <property type="match status" value="1"/>
</dbReference>
<dbReference type="Pfam" id="PF01483">
    <property type="entry name" value="P_proprotein"/>
    <property type="match status" value="1"/>
</dbReference>
<name>A0A6J0WXK2_ODOVR</name>
<dbReference type="InterPro" id="IPR015500">
    <property type="entry name" value="Peptidase_S8_subtilisin-rel"/>
</dbReference>
<dbReference type="SUPFAM" id="SSF54897">
    <property type="entry name" value="Protease propeptides/inhibitors"/>
    <property type="match status" value="1"/>
</dbReference>
<evidence type="ECO:0000256" key="9">
    <source>
        <dbReference type="PROSITE-ProRule" id="PRU01240"/>
    </source>
</evidence>
<feature type="transmembrane region" description="Helical" evidence="11">
    <location>
        <begin position="21"/>
        <end position="44"/>
    </location>
</feature>
<dbReference type="RefSeq" id="XP_020742393.2">
    <property type="nucleotide sequence ID" value="XM_020886734.2"/>
</dbReference>
<keyword evidence="7" id="KW-0325">Glycoprotein</keyword>
<feature type="domain" description="P/Homo B" evidence="12">
    <location>
        <begin position="481"/>
        <end position="618"/>
    </location>
</feature>
<evidence type="ECO:0000313" key="14">
    <source>
        <dbReference type="RefSeq" id="XP_020742393.2"/>
    </source>
</evidence>
<dbReference type="InterPro" id="IPR034182">
    <property type="entry name" value="Kexin/furin"/>
</dbReference>
<dbReference type="InterPro" id="IPR038466">
    <property type="entry name" value="S8_pro-domain_sf"/>
</dbReference>
<keyword evidence="1 9" id="KW-0645">Protease</keyword>
<dbReference type="Gene3D" id="3.30.70.850">
    <property type="entry name" value="Peptidase S8, pro-domain"/>
    <property type="match status" value="1"/>
</dbReference>
<dbReference type="InterPro" id="IPR036852">
    <property type="entry name" value="Peptidase_S8/S53_dom_sf"/>
</dbReference>
<evidence type="ECO:0000259" key="12">
    <source>
        <dbReference type="PROSITE" id="PS51829"/>
    </source>
</evidence>
<dbReference type="InterPro" id="IPR023828">
    <property type="entry name" value="Peptidase_S8_Ser-AS"/>
</dbReference>